<evidence type="ECO:0000313" key="1">
    <source>
        <dbReference type="EMBL" id="OPC77138.1"/>
    </source>
</evidence>
<dbReference type="STRING" id="159449.B4N89_42015"/>
<evidence type="ECO:0008006" key="3">
    <source>
        <dbReference type="Google" id="ProtNLM"/>
    </source>
</evidence>
<dbReference type="Pfam" id="PF19741">
    <property type="entry name" value="DUF6230"/>
    <property type="match status" value="1"/>
</dbReference>
<organism evidence="1 2">
    <name type="scientific">Embleya scabrispora</name>
    <dbReference type="NCBI Taxonomy" id="159449"/>
    <lineage>
        <taxon>Bacteria</taxon>
        <taxon>Bacillati</taxon>
        <taxon>Actinomycetota</taxon>
        <taxon>Actinomycetes</taxon>
        <taxon>Kitasatosporales</taxon>
        <taxon>Streptomycetaceae</taxon>
        <taxon>Embleya</taxon>
    </lineage>
</organism>
<dbReference type="OrthoDB" id="4238587at2"/>
<evidence type="ECO:0000313" key="2">
    <source>
        <dbReference type="Proteomes" id="UP000190037"/>
    </source>
</evidence>
<dbReference type="InterPro" id="IPR046198">
    <property type="entry name" value="DUF6230"/>
</dbReference>
<comment type="caution">
    <text evidence="1">The sequence shown here is derived from an EMBL/GenBank/DDBJ whole genome shotgun (WGS) entry which is preliminary data.</text>
</comment>
<keyword evidence="2" id="KW-1185">Reference proteome</keyword>
<reference evidence="1 2" key="1">
    <citation type="submission" date="2017-03" db="EMBL/GenBank/DDBJ databases">
        <title>Draft genome sequence of Streptomyces scabrisporus NF3, endophyte isolated from Amphipterygium adstringens.</title>
        <authorList>
            <person name="Vazquez M."/>
            <person name="Ceapa C.D."/>
            <person name="Rodriguez Luna D."/>
            <person name="Sanchez Esquivel S."/>
        </authorList>
    </citation>
    <scope>NUCLEOTIDE SEQUENCE [LARGE SCALE GENOMIC DNA]</scope>
    <source>
        <strain evidence="1 2">NF3</strain>
    </source>
</reference>
<sequence length="211" mass="22080">MPVSDPPAPRVRRARRAHPHTEVRRFALIATGALALSAGTLWGTIAAGVPVSFAVSGGTFRISADHLSGKDAVQFASYRTDAGDRRHPVAVAGIADARLTNLCQSSVAHTPFGDLTLTIRSGPNTAVRAEHLVIDLDRLNGDMTFGQVQMGRDAATLDAVPGVVGTPGAYGQQARTLEIDKLRVQARSITAGTFSLTDASMSITAGDHSCP</sequence>
<dbReference type="Proteomes" id="UP000190037">
    <property type="component" value="Unassembled WGS sequence"/>
</dbReference>
<name>A0A1T3NK67_9ACTN</name>
<dbReference type="AlphaFoldDB" id="A0A1T3NK67"/>
<gene>
    <name evidence="1" type="ORF">B4N89_42015</name>
</gene>
<dbReference type="EMBL" id="MWQN01000004">
    <property type="protein sequence ID" value="OPC77138.1"/>
    <property type="molecule type" value="Genomic_DNA"/>
</dbReference>
<proteinExistence type="predicted"/>
<dbReference type="RefSeq" id="WP_078981898.1">
    <property type="nucleotide sequence ID" value="NZ_MWQN01000004.1"/>
</dbReference>
<accession>A0A1T3NK67</accession>
<protein>
    <recommendedName>
        <fullName evidence="3">Cholesterol esterase</fullName>
    </recommendedName>
</protein>